<reference evidence="2" key="1">
    <citation type="submission" date="2025-08" db="UniProtKB">
        <authorList>
            <consortium name="Ensembl"/>
        </authorList>
    </citation>
    <scope>IDENTIFICATION</scope>
</reference>
<dbReference type="Proteomes" id="UP000694562">
    <property type="component" value="Unplaced"/>
</dbReference>
<dbReference type="Gene3D" id="3.10.360.10">
    <property type="entry name" value="Antimicrobial Peptide, Beta-defensin 2, Chain A"/>
    <property type="match status" value="1"/>
</dbReference>
<dbReference type="OrthoDB" id="9201750at2759"/>
<proteinExistence type="predicted"/>
<dbReference type="Ensembl" id="ENSFTIT00000020514.1">
    <property type="protein sequence ID" value="ENSFTIP00000019697.1"/>
    <property type="gene ID" value="ENSFTIG00000012889.1"/>
</dbReference>
<accession>A0A8C4V2C9</accession>
<evidence type="ECO:0000313" key="2">
    <source>
        <dbReference type="Ensembl" id="ENSFTIP00000019697.1"/>
    </source>
</evidence>
<organism evidence="2 3">
    <name type="scientific">Falco tinnunculus</name>
    <name type="common">Common kestrel</name>
    <dbReference type="NCBI Taxonomy" id="100819"/>
    <lineage>
        <taxon>Eukaryota</taxon>
        <taxon>Metazoa</taxon>
        <taxon>Chordata</taxon>
        <taxon>Craniata</taxon>
        <taxon>Vertebrata</taxon>
        <taxon>Euteleostomi</taxon>
        <taxon>Archelosauria</taxon>
        <taxon>Archosauria</taxon>
        <taxon>Dinosauria</taxon>
        <taxon>Saurischia</taxon>
        <taxon>Theropoda</taxon>
        <taxon>Coelurosauria</taxon>
        <taxon>Aves</taxon>
        <taxon>Neognathae</taxon>
        <taxon>Neoaves</taxon>
        <taxon>Telluraves</taxon>
        <taxon>Australaves</taxon>
        <taxon>Falconiformes</taxon>
        <taxon>Falconidae</taxon>
        <taxon>Falco</taxon>
    </lineage>
</organism>
<evidence type="ECO:0000256" key="1">
    <source>
        <dbReference type="SAM" id="SignalP"/>
    </source>
</evidence>
<keyword evidence="3" id="KW-1185">Reference proteome</keyword>
<protein>
    <submittedName>
        <fullName evidence="2">Uncharacterized protein</fullName>
    </submittedName>
</protein>
<dbReference type="OMA" id="RRMYCCL"/>
<feature type="signal peptide" evidence="1">
    <location>
        <begin position="1"/>
        <end position="24"/>
    </location>
</feature>
<reference evidence="2" key="2">
    <citation type="submission" date="2025-09" db="UniProtKB">
        <authorList>
            <consortium name="Ensembl"/>
        </authorList>
    </citation>
    <scope>IDENTIFICATION</scope>
</reference>
<evidence type="ECO:0000313" key="3">
    <source>
        <dbReference type="Proteomes" id="UP000694562"/>
    </source>
</evidence>
<dbReference type="AlphaFoldDB" id="A0A8C4V2C9"/>
<feature type="chain" id="PRO_5034078889" evidence="1">
    <location>
        <begin position="25"/>
        <end position="55"/>
    </location>
</feature>
<keyword evidence="1" id="KW-0732">Signal</keyword>
<name>A0A8C4V2C9_FALTI</name>
<sequence>MRIIYVVFAVFLMALMATPGKSQSKKSCNGYCSRTCAKGEKEEHAKDCRRMYCCL</sequence>